<evidence type="ECO:0000313" key="7">
    <source>
        <dbReference type="EMBL" id="XDJ55282.1"/>
    </source>
</evidence>
<evidence type="ECO:0000256" key="1">
    <source>
        <dbReference type="ARBA" id="ARBA00001709"/>
    </source>
</evidence>
<dbReference type="EMBL" id="CP158272">
    <property type="protein sequence ID" value="XDJ99576.1"/>
    <property type="molecule type" value="Genomic_DNA"/>
</dbReference>
<evidence type="ECO:0000313" key="9">
    <source>
        <dbReference type="EMBL" id="XDJ61279.1"/>
    </source>
</evidence>
<dbReference type="CDD" id="cd06558">
    <property type="entry name" value="crotonase-like"/>
    <property type="match status" value="1"/>
</dbReference>
<dbReference type="EMBL" id="CP158258">
    <property type="protein sequence ID" value="XDJ57926.1"/>
    <property type="molecule type" value="Genomic_DNA"/>
</dbReference>
<dbReference type="EMBL" id="CP158264">
    <property type="protein sequence ID" value="XDJ75383.1"/>
    <property type="molecule type" value="Genomic_DNA"/>
</dbReference>
<dbReference type="GO" id="GO:0006574">
    <property type="term" value="P:L-valine catabolic process"/>
    <property type="evidence" value="ECO:0007669"/>
    <property type="project" value="TreeGrafter"/>
</dbReference>
<dbReference type="Gene3D" id="3.90.226.10">
    <property type="entry name" value="2-enoyl-CoA Hydratase, Chain A, domain 1"/>
    <property type="match status" value="1"/>
</dbReference>
<sequence>MSASAAHESAGRDPVLFQEIQGRDGRRIGVATLNSPQTLNGLSLPMCRLLDERLQAWAADDSLVAVVLNGAGGKAFCAGGDLHALYRSMLDSPADDPWANAAARAFFETEYRLDYRIHCYPKPVLCWASGIVMGGGVGLMLGASHRIVTGTTRFAMPEVTIGLFPDVAGTWMLSRLPRGIGTFLAFTGAQLGAGDCLHYGLADRVCEAEGLEALLAALAAVDWAADPGSHAVQVDAVLDACQTPAPEPGPLQRHAGSIRQACNRTGFLEIGAAIAAWKNHPDPWLARAAATFLSGSPGSARLSHTLLARARHRSLAETFRTEFTASLHCCAEPDFREGIRALLVDKDKTPHWNPATLEQATADWAQRFLAPLEPAGQPHPLADLGAWTTGAAAS</sequence>
<dbReference type="EMBL" id="CP158261">
    <property type="protein sequence ID" value="XDJ67229.1"/>
    <property type="molecule type" value="Genomic_DNA"/>
</dbReference>
<dbReference type="GO" id="GO:0005829">
    <property type="term" value="C:cytosol"/>
    <property type="evidence" value="ECO:0007669"/>
    <property type="project" value="TreeGrafter"/>
</dbReference>
<evidence type="ECO:0000313" key="14">
    <source>
        <dbReference type="EMBL" id="XDJ78327.1"/>
    </source>
</evidence>
<dbReference type="Pfam" id="PF16113">
    <property type="entry name" value="ECH_2"/>
    <property type="match status" value="1"/>
</dbReference>
<evidence type="ECO:0000256" key="2">
    <source>
        <dbReference type="ARBA" id="ARBA00011915"/>
    </source>
</evidence>
<dbReference type="EMBL" id="CP158263">
    <property type="protein sequence ID" value="XDJ73111.1"/>
    <property type="molecule type" value="Genomic_DNA"/>
</dbReference>
<evidence type="ECO:0000313" key="16">
    <source>
        <dbReference type="EMBL" id="XDJ85240.1"/>
    </source>
</evidence>
<dbReference type="InterPro" id="IPR045004">
    <property type="entry name" value="ECH_dom"/>
</dbReference>
<dbReference type="EMBL" id="CP158253">
    <property type="protein sequence ID" value="XDJ45495.1"/>
    <property type="molecule type" value="Genomic_DNA"/>
</dbReference>
<dbReference type="SUPFAM" id="SSF52096">
    <property type="entry name" value="ClpP/crotonase"/>
    <property type="match status" value="1"/>
</dbReference>
<dbReference type="GO" id="GO:0003860">
    <property type="term" value="F:3-hydroxyisobutyryl-CoA hydrolase activity"/>
    <property type="evidence" value="ECO:0007669"/>
    <property type="project" value="UniProtKB-EC"/>
</dbReference>
<reference evidence="7" key="1">
    <citation type="submission" date="2024-05" db="EMBL/GenBank/DDBJ databases">
        <authorList>
            <person name="Luo Y.-C."/>
            <person name="Nicholds J."/>
            <person name="Mortimer T."/>
            <person name="Maboni G."/>
        </authorList>
    </citation>
    <scope>NUCLEOTIDE SEQUENCE</scope>
    <source>
        <strain evidence="20">124370</strain>
        <strain evidence="21">124566</strain>
        <strain evidence="19">124953</strain>
        <strain evidence="18">130308</strain>
        <strain evidence="17">130416</strain>
        <strain evidence="16">140124</strain>
        <strain evidence="15">143751</strain>
        <strain evidence="14">143769</strain>
        <strain evidence="13">143811</strain>
        <strain evidence="12">143936</strain>
        <strain evidence="11">145849</strain>
        <strain evidence="10">145850</strain>
        <strain evidence="9">145852</strain>
        <strain evidence="8">148131</strain>
        <strain evidence="7">150221</strain>
        <strain evidence="6">150964</strain>
        <strain evidence="5">153271</strain>
    </source>
</reference>
<name>A0AB39DM81_9BURK</name>
<evidence type="ECO:0000313" key="18">
    <source>
        <dbReference type="EMBL" id="XDJ89995.1"/>
    </source>
</evidence>
<dbReference type="NCBIfam" id="NF004127">
    <property type="entry name" value="PRK05617.1"/>
    <property type="match status" value="1"/>
</dbReference>
<evidence type="ECO:0000313" key="13">
    <source>
        <dbReference type="EMBL" id="XDJ75383.1"/>
    </source>
</evidence>
<feature type="domain" description="Enoyl-CoA hydratase/isomerase" evidence="4">
    <location>
        <begin position="28"/>
        <end position="368"/>
    </location>
</feature>
<dbReference type="AlphaFoldDB" id="A0AB39DM81"/>
<gene>
    <name evidence="8" type="ORF">ABRY90_11750</name>
    <name evidence="11" type="ORF">ABRY91_04150</name>
    <name evidence="9" type="ORF">ABRY92_01230</name>
    <name evidence="19" type="ORF">ABRY95_12760</name>
    <name evidence="15" type="ORF">ABRY96_03015</name>
    <name evidence="13" type="ORF">ABRY97_04325</name>
    <name evidence="17" type="ORF">ABRY98_03360</name>
    <name evidence="7" type="ORF">ABRZ00_12185</name>
    <name evidence="6" type="ORF">ABRZ01_12535</name>
    <name evidence="5" type="ORF">ABRZ02_04175</name>
    <name evidence="10" type="ORF">ABRZ03_01780</name>
    <name evidence="20" type="ORF">ABRZ05_04250</name>
    <name evidence="12" type="ORF">ABRZ06_06435</name>
    <name evidence="16" type="ORF">ABRZ08_13735</name>
    <name evidence="14" type="ORF">ABRZ10_05905</name>
    <name evidence="21" type="ORF">ABRZ11_03905</name>
    <name evidence="18" type="ORF">ABRZ12_10000</name>
</gene>
<keyword evidence="3 7" id="KW-0378">Hydrolase</keyword>
<evidence type="ECO:0000313" key="20">
    <source>
        <dbReference type="EMBL" id="XDJ96929.1"/>
    </source>
</evidence>
<accession>A0AB39DM81</accession>
<protein>
    <recommendedName>
        <fullName evidence="2">3-hydroxyisobutyryl-CoA hydrolase</fullName>
        <ecNumber evidence="2">3.1.2.4</ecNumber>
    </recommendedName>
</protein>
<dbReference type="EMBL" id="CP158270">
    <property type="protein sequence ID" value="XDJ89995.1"/>
    <property type="molecule type" value="Genomic_DNA"/>
</dbReference>
<evidence type="ECO:0000313" key="12">
    <source>
        <dbReference type="EMBL" id="XDJ73111.1"/>
    </source>
</evidence>
<evidence type="ECO:0000313" key="15">
    <source>
        <dbReference type="EMBL" id="XDJ83209.1"/>
    </source>
</evidence>
<dbReference type="InterPro" id="IPR032259">
    <property type="entry name" value="HIBYL-CoA-H"/>
</dbReference>
<evidence type="ECO:0000313" key="10">
    <source>
        <dbReference type="EMBL" id="XDJ64104.1"/>
    </source>
</evidence>
<dbReference type="RefSeq" id="WP_368641857.1">
    <property type="nucleotide sequence ID" value="NZ_CP158253.1"/>
</dbReference>
<dbReference type="EMBL" id="CP158266">
    <property type="protein sequence ID" value="XDJ83209.1"/>
    <property type="molecule type" value="Genomic_DNA"/>
</dbReference>
<dbReference type="EMBL" id="CP158260">
    <property type="protein sequence ID" value="XDJ64104.1"/>
    <property type="molecule type" value="Genomic_DNA"/>
</dbReference>
<dbReference type="EMBL" id="CP158269">
    <property type="protein sequence ID" value="XDJ88621.1"/>
    <property type="molecule type" value="Genomic_DNA"/>
</dbReference>
<dbReference type="EMBL" id="CP158265">
    <property type="protein sequence ID" value="XDJ78327.1"/>
    <property type="molecule type" value="Genomic_DNA"/>
</dbReference>
<dbReference type="EMBL" id="CP158259">
    <property type="protein sequence ID" value="XDJ61279.1"/>
    <property type="molecule type" value="Genomic_DNA"/>
</dbReference>
<proteinExistence type="predicted"/>
<dbReference type="InterPro" id="IPR029045">
    <property type="entry name" value="ClpP/crotonase-like_dom_sf"/>
</dbReference>
<comment type="catalytic activity">
    <reaction evidence="1">
        <text>3-hydroxy-2-methylpropanoyl-CoA + H2O = 3-hydroxy-2-methylpropanoate + CoA + H(+)</text>
        <dbReference type="Rhea" id="RHEA:20888"/>
        <dbReference type="ChEBI" id="CHEBI:11805"/>
        <dbReference type="ChEBI" id="CHEBI:15377"/>
        <dbReference type="ChEBI" id="CHEBI:15378"/>
        <dbReference type="ChEBI" id="CHEBI:57287"/>
        <dbReference type="ChEBI" id="CHEBI:57340"/>
        <dbReference type="EC" id="3.1.2.4"/>
    </reaction>
</comment>
<dbReference type="EMBL" id="CP158257">
    <property type="protein sequence ID" value="XDJ55282.1"/>
    <property type="molecule type" value="Genomic_DNA"/>
</dbReference>
<dbReference type="EMBL" id="CP158273">
    <property type="protein sequence ID" value="XDJ96929.1"/>
    <property type="molecule type" value="Genomic_DNA"/>
</dbReference>
<dbReference type="EMBL" id="CP158256">
    <property type="protein sequence ID" value="XDJ52730.1"/>
    <property type="molecule type" value="Genomic_DNA"/>
</dbReference>
<evidence type="ECO:0000313" key="11">
    <source>
        <dbReference type="EMBL" id="XDJ67229.1"/>
    </source>
</evidence>
<evidence type="ECO:0000313" key="5">
    <source>
        <dbReference type="EMBL" id="XDJ45495.1"/>
    </source>
</evidence>
<dbReference type="KEGG" id="cgin:ABRZ00_12185"/>
<dbReference type="EMBL" id="CP158268">
    <property type="protein sequence ID" value="XDJ85240.1"/>
    <property type="molecule type" value="Genomic_DNA"/>
</dbReference>
<organism evidence="7">
    <name type="scientific">Castellaniella ginsengisoli</name>
    <dbReference type="NCBI Taxonomy" id="546114"/>
    <lineage>
        <taxon>Bacteria</taxon>
        <taxon>Pseudomonadati</taxon>
        <taxon>Pseudomonadota</taxon>
        <taxon>Betaproteobacteria</taxon>
        <taxon>Burkholderiales</taxon>
        <taxon>Alcaligenaceae</taxon>
        <taxon>Castellaniella</taxon>
    </lineage>
</organism>
<dbReference type="PANTHER" id="PTHR43176:SF3">
    <property type="entry name" value="3-HYDROXYISOBUTYRYL-COA HYDROLASE, MITOCHONDRIAL"/>
    <property type="match status" value="1"/>
</dbReference>
<evidence type="ECO:0000313" key="6">
    <source>
        <dbReference type="EMBL" id="XDJ52730.1"/>
    </source>
</evidence>
<evidence type="ECO:0000313" key="21">
    <source>
        <dbReference type="EMBL" id="XDJ99576.1"/>
    </source>
</evidence>
<evidence type="ECO:0000259" key="4">
    <source>
        <dbReference type="Pfam" id="PF16113"/>
    </source>
</evidence>
<dbReference type="PANTHER" id="PTHR43176">
    <property type="entry name" value="3-HYDROXYISOBUTYRYL-COA HYDROLASE-RELATED"/>
    <property type="match status" value="1"/>
</dbReference>
<evidence type="ECO:0000313" key="8">
    <source>
        <dbReference type="EMBL" id="XDJ57926.1"/>
    </source>
</evidence>
<dbReference type="EMBL" id="CP158271">
    <property type="protein sequence ID" value="XDJ93227.1"/>
    <property type="molecule type" value="Genomic_DNA"/>
</dbReference>
<evidence type="ECO:0000313" key="19">
    <source>
        <dbReference type="EMBL" id="XDJ93227.1"/>
    </source>
</evidence>
<dbReference type="EC" id="3.1.2.4" evidence="2"/>
<evidence type="ECO:0000313" key="17">
    <source>
        <dbReference type="EMBL" id="XDJ88621.1"/>
    </source>
</evidence>
<dbReference type="GeneID" id="93068305"/>
<evidence type="ECO:0000256" key="3">
    <source>
        <dbReference type="ARBA" id="ARBA00022801"/>
    </source>
</evidence>